<dbReference type="Proteomes" id="UP000224203">
    <property type="component" value="Unassembled WGS sequence"/>
</dbReference>
<dbReference type="AlphaFoldDB" id="A0A9X7CT52"/>
<evidence type="ECO:0000259" key="1">
    <source>
        <dbReference type="Pfam" id="PF06114"/>
    </source>
</evidence>
<reference evidence="2 3" key="1">
    <citation type="submission" date="2017-09" db="EMBL/GenBank/DDBJ databases">
        <title>Large-scale bioinformatics analysis of Bacillus genomes uncovers conserved roles of natural products in bacterial physiology.</title>
        <authorList>
            <consortium name="Agbiome Team Llc"/>
            <person name="Bleich R.M."/>
            <person name="Grubbs K.J."/>
            <person name="Santa Maria K.C."/>
            <person name="Allen S.E."/>
            <person name="Farag S."/>
            <person name="Shank E.A."/>
            <person name="Bowers A."/>
        </authorList>
    </citation>
    <scope>NUCLEOTIDE SEQUENCE [LARGE SCALE GENOMIC DNA]</scope>
    <source>
        <strain evidence="2 3">AFS041711</strain>
    </source>
</reference>
<dbReference type="RefSeq" id="WP_098782145.1">
    <property type="nucleotide sequence ID" value="NZ_NULI01000004.1"/>
</dbReference>
<sequence length="222" mass="26249">MKTTIYEKPNYSLAQRCAYQTIFESELTTLPINFRKIERCFPNLKIRTFSWMAKTHNMSFKEVCKWARSEEGCCWYRESDNTYIILYNEKIGSPQRIRWTIAHELGHFILKHNQRSNKKVISRGPLSDSEYEIFEKEANCFARNLLVPIPIFSKILTEVSTINLFDIGEICDISYEAAEYIINHLNNIQHKGLCIHSLYPQIAIPFEEYIEKLIYELKSYIP</sequence>
<dbReference type="EMBL" id="NULI01000004">
    <property type="protein sequence ID" value="PGS83987.1"/>
    <property type="molecule type" value="Genomic_DNA"/>
</dbReference>
<dbReference type="Gene3D" id="1.10.10.2910">
    <property type="match status" value="1"/>
</dbReference>
<dbReference type="Pfam" id="PF06114">
    <property type="entry name" value="Peptidase_M78"/>
    <property type="match status" value="1"/>
</dbReference>
<name>A0A9X7CT52_BACCE</name>
<gene>
    <name evidence="2" type="ORF">COC69_01100</name>
</gene>
<dbReference type="InterPro" id="IPR010359">
    <property type="entry name" value="IrrE_HExxH"/>
</dbReference>
<feature type="domain" description="IrrE N-terminal-like" evidence="1">
    <location>
        <begin position="80"/>
        <end position="180"/>
    </location>
</feature>
<protein>
    <recommendedName>
        <fullName evidence="1">IrrE N-terminal-like domain-containing protein</fullName>
    </recommendedName>
</protein>
<proteinExistence type="predicted"/>
<organism evidence="2 3">
    <name type="scientific">Bacillus cereus</name>
    <dbReference type="NCBI Taxonomy" id="1396"/>
    <lineage>
        <taxon>Bacteria</taxon>
        <taxon>Bacillati</taxon>
        <taxon>Bacillota</taxon>
        <taxon>Bacilli</taxon>
        <taxon>Bacillales</taxon>
        <taxon>Bacillaceae</taxon>
        <taxon>Bacillus</taxon>
        <taxon>Bacillus cereus group</taxon>
    </lineage>
</organism>
<accession>A0A9X7CT52</accession>
<evidence type="ECO:0000313" key="2">
    <source>
        <dbReference type="EMBL" id="PGS83987.1"/>
    </source>
</evidence>
<evidence type="ECO:0000313" key="3">
    <source>
        <dbReference type="Proteomes" id="UP000224203"/>
    </source>
</evidence>
<comment type="caution">
    <text evidence="2">The sequence shown here is derived from an EMBL/GenBank/DDBJ whole genome shotgun (WGS) entry which is preliminary data.</text>
</comment>